<name>A0ABT0J4M7_9MICO</name>
<dbReference type="EMBL" id="JALQCY010000003">
    <property type="protein sequence ID" value="MCK9794414.1"/>
    <property type="molecule type" value="Genomic_DNA"/>
</dbReference>
<keyword evidence="3" id="KW-0489">Methyltransferase</keyword>
<proteinExistence type="predicted"/>
<dbReference type="PANTHER" id="PTHR43591:SF24">
    <property type="entry name" value="2-METHOXY-6-POLYPRENYL-1,4-BENZOQUINOL METHYLASE, MITOCHONDRIAL"/>
    <property type="match status" value="1"/>
</dbReference>
<dbReference type="InterPro" id="IPR041698">
    <property type="entry name" value="Methyltransf_25"/>
</dbReference>
<reference evidence="3 4" key="1">
    <citation type="submission" date="2022-02" db="EMBL/GenBank/DDBJ databases">
        <title>The car tank lid bacteriome: a reservoir of bacteria with potential in bioremediation of fuel.</title>
        <authorList>
            <person name="Vidal-Verdu A."/>
            <person name="Gomez-Martinez D."/>
            <person name="Latorre-Perez A."/>
            <person name="Pereto J."/>
            <person name="Porcar M."/>
        </authorList>
    </citation>
    <scope>NUCLEOTIDE SEQUENCE [LARGE SCALE GENOMIC DNA]</scope>
    <source>
        <strain evidence="3 4">4D.3</strain>
    </source>
</reference>
<feature type="compositionally biased region" description="Basic and acidic residues" evidence="1">
    <location>
        <begin position="180"/>
        <end position="206"/>
    </location>
</feature>
<evidence type="ECO:0000259" key="2">
    <source>
        <dbReference type="Pfam" id="PF13649"/>
    </source>
</evidence>
<dbReference type="Gene3D" id="3.40.50.150">
    <property type="entry name" value="Vaccinia Virus protein VP39"/>
    <property type="match status" value="1"/>
</dbReference>
<dbReference type="Proteomes" id="UP001651050">
    <property type="component" value="Unassembled WGS sequence"/>
</dbReference>
<evidence type="ECO:0000313" key="4">
    <source>
        <dbReference type="Proteomes" id="UP001651050"/>
    </source>
</evidence>
<dbReference type="GO" id="GO:0008168">
    <property type="term" value="F:methyltransferase activity"/>
    <property type="evidence" value="ECO:0007669"/>
    <property type="project" value="UniProtKB-KW"/>
</dbReference>
<gene>
    <name evidence="3" type="ORF">M1843_11725</name>
</gene>
<evidence type="ECO:0000313" key="3">
    <source>
        <dbReference type="EMBL" id="MCK9794414.1"/>
    </source>
</evidence>
<dbReference type="GO" id="GO:0032259">
    <property type="term" value="P:methylation"/>
    <property type="evidence" value="ECO:0007669"/>
    <property type="project" value="UniProtKB-KW"/>
</dbReference>
<dbReference type="SUPFAM" id="SSF53335">
    <property type="entry name" value="S-adenosyl-L-methionine-dependent methyltransferases"/>
    <property type="match status" value="1"/>
</dbReference>
<accession>A0ABT0J4M7</accession>
<dbReference type="Pfam" id="PF13649">
    <property type="entry name" value="Methyltransf_25"/>
    <property type="match status" value="1"/>
</dbReference>
<feature type="domain" description="Methyltransferase" evidence="2">
    <location>
        <begin position="71"/>
        <end position="171"/>
    </location>
</feature>
<dbReference type="InterPro" id="IPR029063">
    <property type="entry name" value="SAM-dependent_MTases_sf"/>
</dbReference>
<protein>
    <submittedName>
        <fullName evidence="3">Methyltransferase domain-containing protein</fullName>
    </submittedName>
</protein>
<feature type="region of interest" description="Disordered" evidence="1">
    <location>
        <begin position="177"/>
        <end position="210"/>
    </location>
</feature>
<dbReference type="PANTHER" id="PTHR43591">
    <property type="entry name" value="METHYLTRANSFERASE"/>
    <property type="match status" value="1"/>
</dbReference>
<keyword evidence="3" id="KW-0808">Transferase</keyword>
<dbReference type="RefSeq" id="WP_416344257.1">
    <property type="nucleotide sequence ID" value="NZ_JALQCY010000003.1"/>
</dbReference>
<dbReference type="CDD" id="cd02440">
    <property type="entry name" value="AdoMet_MTases"/>
    <property type="match status" value="1"/>
</dbReference>
<evidence type="ECO:0000256" key="1">
    <source>
        <dbReference type="SAM" id="MobiDB-lite"/>
    </source>
</evidence>
<sequence>MTRSPQDPGAPARGVRLYDDVRPDEADRAYLPGMSSAWKMPWYDVQSWWRRAGRLHRRTVELAGLAPGQRVLDVGCGTGNLTLAVLRAVPDAAVTGVDPDGSALRRAERKARRRRVGRRGSLTLVRGFADQLPAADGSVDHVLSSLALHHVPMDEKQRFAAEVVRVLRRGGRVTIADLDAPGHDHGGGHGGHEHGDAHAHAHERGRQGHRHHEIGVNQHREDNADGGIQRLLTDAGLVDAHETARAEFMDTPVMWVQARRP</sequence>
<organism evidence="3 4">
    <name type="scientific">Isoptericola peretonis</name>
    <dbReference type="NCBI Taxonomy" id="2918523"/>
    <lineage>
        <taxon>Bacteria</taxon>
        <taxon>Bacillati</taxon>
        <taxon>Actinomycetota</taxon>
        <taxon>Actinomycetes</taxon>
        <taxon>Micrococcales</taxon>
        <taxon>Promicromonosporaceae</taxon>
        <taxon>Isoptericola</taxon>
    </lineage>
</organism>
<keyword evidence="4" id="KW-1185">Reference proteome</keyword>
<comment type="caution">
    <text evidence="3">The sequence shown here is derived from an EMBL/GenBank/DDBJ whole genome shotgun (WGS) entry which is preliminary data.</text>
</comment>